<dbReference type="SUPFAM" id="SSF48498">
    <property type="entry name" value="Tetracyclin repressor-like, C-terminal domain"/>
    <property type="match status" value="1"/>
</dbReference>
<comment type="caution">
    <text evidence="4">The sequence shown here is derived from an EMBL/GenBank/DDBJ whole genome shotgun (WGS) entry which is preliminary data.</text>
</comment>
<evidence type="ECO:0000256" key="1">
    <source>
        <dbReference type="ARBA" id="ARBA00023125"/>
    </source>
</evidence>
<dbReference type="RefSeq" id="WP_185659231.1">
    <property type="nucleotide sequence ID" value="NZ_CAWPOO010000006.1"/>
</dbReference>
<dbReference type="Pfam" id="PF00440">
    <property type="entry name" value="TetR_N"/>
    <property type="match status" value="1"/>
</dbReference>
<evidence type="ECO:0000313" key="5">
    <source>
        <dbReference type="Proteomes" id="UP000526501"/>
    </source>
</evidence>
<dbReference type="PROSITE" id="PS01081">
    <property type="entry name" value="HTH_TETR_1"/>
    <property type="match status" value="1"/>
</dbReference>
<feature type="DNA-binding region" description="H-T-H motif" evidence="2">
    <location>
        <begin position="25"/>
        <end position="44"/>
    </location>
</feature>
<dbReference type="InterPro" id="IPR041586">
    <property type="entry name" value="PsrA_TetR_C"/>
</dbReference>
<dbReference type="InterPro" id="IPR001647">
    <property type="entry name" value="HTH_TetR"/>
</dbReference>
<keyword evidence="1 2" id="KW-0238">DNA-binding</keyword>
<feature type="domain" description="HTH tetR-type" evidence="3">
    <location>
        <begin position="2"/>
        <end position="62"/>
    </location>
</feature>
<dbReference type="PANTHER" id="PTHR30055:SF235">
    <property type="entry name" value="TRANSCRIPTIONAL REGULATORY PROTEIN"/>
    <property type="match status" value="1"/>
</dbReference>
<organism evidence="4 5">
    <name type="scientific">Pelagicoccus albus</name>
    <dbReference type="NCBI Taxonomy" id="415222"/>
    <lineage>
        <taxon>Bacteria</taxon>
        <taxon>Pseudomonadati</taxon>
        <taxon>Verrucomicrobiota</taxon>
        <taxon>Opitutia</taxon>
        <taxon>Puniceicoccales</taxon>
        <taxon>Pelagicoccaceae</taxon>
        <taxon>Pelagicoccus</taxon>
    </lineage>
</organism>
<dbReference type="InterPro" id="IPR036271">
    <property type="entry name" value="Tet_transcr_reg_TetR-rel_C_sf"/>
</dbReference>
<evidence type="ECO:0000313" key="4">
    <source>
        <dbReference type="EMBL" id="MBC2605349.1"/>
    </source>
</evidence>
<dbReference type="PRINTS" id="PR00455">
    <property type="entry name" value="HTHTETR"/>
</dbReference>
<proteinExistence type="predicted"/>
<dbReference type="PANTHER" id="PTHR30055">
    <property type="entry name" value="HTH-TYPE TRANSCRIPTIONAL REGULATOR RUTR"/>
    <property type="match status" value="1"/>
</dbReference>
<dbReference type="InterPro" id="IPR023772">
    <property type="entry name" value="DNA-bd_HTH_TetR-type_CS"/>
</dbReference>
<reference evidence="4 5" key="1">
    <citation type="submission" date="2020-07" db="EMBL/GenBank/DDBJ databases">
        <authorList>
            <person name="Feng X."/>
        </authorList>
    </citation>
    <scope>NUCLEOTIDE SEQUENCE [LARGE SCALE GENOMIC DNA]</scope>
    <source>
        <strain evidence="4 5">JCM23202</strain>
    </source>
</reference>
<keyword evidence="5" id="KW-1185">Reference proteome</keyword>
<sequence length="210" mass="23443">MNKTRKRLIEAAEAEFAEKGFYGASIRNITNRAESNVASVSYHFGSKDELLLSMIRHRIEPINEKRFTRLDKALKESDGKPLKVRELVDILIRPMIEAMNEDKSRATFMRAIARAISEQTELTQVLQKEVFAKVISVFGMELARTLQGNSPELIKQCFTYIIVCTSGIMHQQQRAQAMQAGPGFPNAENTITFIAGGIDALVASHNSPAT</sequence>
<dbReference type="EMBL" id="JACHVC010000006">
    <property type="protein sequence ID" value="MBC2605349.1"/>
    <property type="molecule type" value="Genomic_DNA"/>
</dbReference>
<accession>A0A7X1B4N4</accession>
<dbReference type="PROSITE" id="PS50977">
    <property type="entry name" value="HTH_TETR_2"/>
    <property type="match status" value="1"/>
</dbReference>
<dbReference type="InterPro" id="IPR050109">
    <property type="entry name" value="HTH-type_TetR-like_transc_reg"/>
</dbReference>
<evidence type="ECO:0000259" key="3">
    <source>
        <dbReference type="PROSITE" id="PS50977"/>
    </source>
</evidence>
<gene>
    <name evidence="4" type="ORF">H5P27_04750</name>
</gene>
<dbReference type="AlphaFoldDB" id="A0A7X1B4N4"/>
<evidence type="ECO:0000256" key="2">
    <source>
        <dbReference type="PROSITE-ProRule" id="PRU00335"/>
    </source>
</evidence>
<dbReference type="InterPro" id="IPR009057">
    <property type="entry name" value="Homeodomain-like_sf"/>
</dbReference>
<dbReference type="Gene3D" id="1.10.357.10">
    <property type="entry name" value="Tetracycline Repressor, domain 2"/>
    <property type="match status" value="1"/>
</dbReference>
<dbReference type="Proteomes" id="UP000526501">
    <property type="component" value="Unassembled WGS sequence"/>
</dbReference>
<dbReference type="Pfam" id="PF17939">
    <property type="entry name" value="TetR_C_30"/>
    <property type="match status" value="1"/>
</dbReference>
<name>A0A7X1B4N4_9BACT</name>
<dbReference type="SUPFAM" id="SSF46689">
    <property type="entry name" value="Homeodomain-like"/>
    <property type="match status" value="1"/>
</dbReference>
<dbReference type="GO" id="GO:0003700">
    <property type="term" value="F:DNA-binding transcription factor activity"/>
    <property type="evidence" value="ECO:0007669"/>
    <property type="project" value="TreeGrafter"/>
</dbReference>
<protein>
    <submittedName>
        <fullName evidence="4">TetR/AcrR family transcriptional regulator</fullName>
    </submittedName>
</protein>
<dbReference type="GO" id="GO:0000976">
    <property type="term" value="F:transcription cis-regulatory region binding"/>
    <property type="evidence" value="ECO:0007669"/>
    <property type="project" value="TreeGrafter"/>
</dbReference>